<evidence type="ECO:0000256" key="4">
    <source>
        <dbReference type="ARBA" id="ARBA00023136"/>
    </source>
</evidence>
<feature type="transmembrane region" description="Helical" evidence="6">
    <location>
        <begin position="391"/>
        <end position="422"/>
    </location>
</feature>
<dbReference type="Proteomes" id="UP000688137">
    <property type="component" value="Unassembled WGS sequence"/>
</dbReference>
<comment type="caution">
    <text evidence="8">The sequence shown here is derived from an EMBL/GenBank/DDBJ whole genome shotgun (WGS) entry which is preliminary data.</text>
</comment>
<evidence type="ECO:0000256" key="2">
    <source>
        <dbReference type="ARBA" id="ARBA00022692"/>
    </source>
</evidence>
<feature type="transmembrane region" description="Helical" evidence="6">
    <location>
        <begin position="210"/>
        <end position="230"/>
    </location>
</feature>
<feature type="compositionally biased region" description="Polar residues" evidence="5">
    <location>
        <begin position="62"/>
        <end position="86"/>
    </location>
</feature>
<dbReference type="AlphaFoldDB" id="A0A8S1PWW3"/>
<feature type="compositionally biased region" description="Polar residues" evidence="5">
    <location>
        <begin position="1"/>
        <end position="16"/>
    </location>
</feature>
<feature type="transmembrane region" description="Helical" evidence="6">
    <location>
        <begin position="251"/>
        <end position="270"/>
    </location>
</feature>
<dbReference type="GO" id="GO:0035725">
    <property type="term" value="P:sodium ion transmembrane transport"/>
    <property type="evidence" value="ECO:0007669"/>
    <property type="project" value="TreeGrafter"/>
</dbReference>
<gene>
    <name evidence="8" type="ORF">PPRIM_AZ9-3.1.T1340125</name>
</gene>
<evidence type="ECO:0000256" key="1">
    <source>
        <dbReference type="ARBA" id="ARBA00004141"/>
    </source>
</evidence>
<dbReference type="GO" id="GO:0098855">
    <property type="term" value="C:HCN channel complex"/>
    <property type="evidence" value="ECO:0007669"/>
    <property type="project" value="TreeGrafter"/>
</dbReference>
<dbReference type="EMBL" id="CAJJDM010000137">
    <property type="protein sequence ID" value="CAD8107717.1"/>
    <property type="molecule type" value="Genomic_DNA"/>
</dbReference>
<keyword evidence="4 6" id="KW-0472">Membrane</keyword>
<accession>A0A8S1PWW3</accession>
<keyword evidence="3 6" id="KW-1133">Transmembrane helix</keyword>
<dbReference type="InterPro" id="IPR051413">
    <property type="entry name" value="K/Na_HCN_channel"/>
</dbReference>
<feature type="compositionally biased region" description="Basic and acidic residues" evidence="5">
    <location>
        <begin position="36"/>
        <end position="60"/>
    </location>
</feature>
<feature type="compositionally biased region" description="Low complexity" evidence="5">
    <location>
        <begin position="26"/>
        <end position="35"/>
    </location>
</feature>
<protein>
    <recommendedName>
        <fullName evidence="7">Cyclic nucleotide-binding domain-containing protein</fullName>
    </recommendedName>
</protein>
<evidence type="ECO:0000313" key="9">
    <source>
        <dbReference type="Proteomes" id="UP000688137"/>
    </source>
</evidence>
<reference evidence="8" key="1">
    <citation type="submission" date="2021-01" db="EMBL/GenBank/DDBJ databases">
        <authorList>
            <consortium name="Genoscope - CEA"/>
            <person name="William W."/>
        </authorList>
    </citation>
    <scope>NUCLEOTIDE SEQUENCE</scope>
</reference>
<dbReference type="GO" id="GO:0005249">
    <property type="term" value="F:voltage-gated potassium channel activity"/>
    <property type="evidence" value="ECO:0007669"/>
    <property type="project" value="TreeGrafter"/>
</dbReference>
<comment type="subcellular location">
    <subcellularLocation>
        <location evidence="1">Membrane</location>
        <topology evidence="1">Multi-pass membrane protein</topology>
    </subcellularLocation>
</comment>
<feature type="transmembrane region" description="Helical" evidence="6">
    <location>
        <begin position="276"/>
        <end position="295"/>
    </location>
</feature>
<proteinExistence type="predicted"/>
<dbReference type="OMA" id="YGEMFAV"/>
<dbReference type="PANTHER" id="PTHR45689">
    <property type="entry name" value="I[[H]] CHANNEL, ISOFORM E"/>
    <property type="match status" value="1"/>
</dbReference>
<dbReference type="InterPro" id="IPR005821">
    <property type="entry name" value="Ion_trans_dom"/>
</dbReference>
<sequence>MDQQESARSININSSRYSDKFQPQLIQINQQQIQKNIKDSQEFSPLDEKSQEDIVKEKQQRQNRGNFKKSLNYNSTSINPQDKGQNIKGNKIMQLIKHKNFILKFKEKLFHLGHIYPRKPNEKLSHFLEEQYIHQNHHHSKQSQQEQKFEQGIIEQYQSVENVQQGIRIPIINPTGKFYLLWQLLRLIQIIFLLWWVPFKISFNPPKTSTMSQIETILIYLFVADLLIKLNKGMIDQGQIVYNRFRILKHYIINELYEDAIYLITLTLVIGNDPIAISFFPEIIVLIQFTFNFIKLKKTINRYGEMFAVQSTFTELASLSQLIILIFYFAHFMACIWYYVGNISQESFSNSWIQQQHLEDSPLFHKYGYSYYWATATMVTVGYGDVTPQNIYEVICAIIMIFFASVVFAFSINSIGVIFSNIDLQKQYYKRNLILINQYMNTNEVSSQLQSRVRNYLKYYYEQQVKGNNTEINSILEKLSYNLKQELLEDVQIRAITCIDFFTKNFQSSTIHQIACRMNIQQYTPREIICQQNSVDENSIYIIQKGEIQIIDDNSGKVIQKLIKGQCFGEIEFLTTQKRQYKVISTTFSSIYRITREMFLDIVSENQIDFQKYCEIRDRVIFQYQDLPIKCFGCDGDHLLLNCPYLTYKPEKEVLIKRQLYHSIQQRSQFQRKKLRYLRVLNQNDEYEPPQRSSNKQIEHELSQLSQESLNKQYPSLTGSEHKNNTNNNEEVGQQIKQRISLWMSNPDHSFIEQKKSLQKTNLINSDTPTHKQTRKSIYIQSQDHHSKKHLNNQFLQVNEQQQIINSPKNSQIKTQKQQQYFNQLEYLQSYHTFNYDLDKIEIFQIYFPQNNIQNVISMFQKQQKQSKFYKIQLVTSKYRFIYVQKIPIQSISKKSMHKINSYI</sequence>
<dbReference type="Pfam" id="PF00027">
    <property type="entry name" value="cNMP_binding"/>
    <property type="match status" value="1"/>
</dbReference>
<dbReference type="CDD" id="cd00038">
    <property type="entry name" value="CAP_ED"/>
    <property type="match status" value="1"/>
</dbReference>
<dbReference type="GO" id="GO:0003254">
    <property type="term" value="P:regulation of membrane depolarization"/>
    <property type="evidence" value="ECO:0007669"/>
    <property type="project" value="TreeGrafter"/>
</dbReference>
<evidence type="ECO:0000256" key="3">
    <source>
        <dbReference type="ARBA" id="ARBA00022989"/>
    </source>
</evidence>
<feature type="transmembrane region" description="Helical" evidence="6">
    <location>
        <begin position="316"/>
        <end position="340"/>
    </location>
</feature>
<dbReference type="PANTHER" id="PTHR45689:SF5">
    <property type="entry name" value="I[[H]] CHANNEL, ISOFORM E"/>
    <property type="match status" value="1"/>
</dbReference>
<dbReference type="SMART" id="SM00100">
    <property type="entry name" value="cNMP"/>
    <property type="match status" value="1"/>
</dbReference>
<dbReference type="PROSITE" id="PS50042">
    <property type="entry name" value="CNMP_BINDING_3"/>
    <property type="match status" value="1"/>
</dbReference>
<feature type="region of interest" description="Disordered" evidence="5">
    <location>
        <begin position="1"/>
        <end position="86"/>
    </location>
</feature>
<name>A0A8S1PWW3_PARPR</name>
<evidence type="ECO:0000256" key="5">
    <source>
        <dbReference type="SAM" id="MobiDB-lite"/>
    </source>
</evidence>
<keyword evidence="2 6" id="KW-0812">Transmembrane</keyword>
<evidence type="ECO:0000313" key="8">
    <source>
        <dbReference type="EMBL" id="CAD8107717.1"/>
    </source>
</evidence>
<evidence type="ECO:0000256" key="6">
    <source>
        <dbReference type="SAM" id="Phobius"/>
    </source>
</evidence>
<dbReference type="Pfam" id="PF00520">
    <property type="entry name" value="Ion_trans"/>
    <property type="match status" value="1"/>
</dbReference>
<dbReference type="InterPro" id="IPR000595">
    <property type="entry name" value="cNMP-bd_dom"/>
</dbReference>
<feature type="transmembrane region" description="Helical" evidence="6">
    <location>
        <begin position="178"/>
        <end position="198"/>
    </location>
</feature>
<feature type="domain" description="Cyclic nucleotide-binding" evidence="7">
    <location>
        <begin position="502"/>
        <end position="603"/>
    </location>
</feature>
<organism evidence="8 9">
    <name type="scientific">Paramecium primaurelia</name>
    <dbReference type="NCBI Taxonomy" id="5886"/>
    <lineage>
        <taxon>Eukaryota</taxon>
        <taxon>Sar</taxon>
        <taxon>Alveolata</taxon>
        <taxon>Ciliophora</taxon>
        <taxon>Intramacronucleata</taxon>
        <taxon>Oligohymenophorea</taxon>
        <taxon>Peniculida</taxon>
        <taxon>Parameciidae</taxon>
        <taxon>Paramecium</taxon>
    </lineage>
</organism>
<keyword evidence="9" id="KW-1185">Reference proteome</keyword>
<evidence type="ECO:0000259" key="7">
    <source>
        <dbReference type="PROSITE" id="PS50042"/>
    </source>
</evidence>